<accession>A0A238KXQ7</accession>
<dbReference type="PANTHER" id="PTHR43747">
    <property type="entry name" value="FAD-BINDING PROTEIN"/>
    <property type="match status" value="1"/>
</dbReference>
<feature type="domain" description="FAD-binding" evidence="1">
    <location>
        <begin position="6"/>
        <end position="161"/>
    </location>
</feature>
<dbReference type="RefSeq" id="WP_093964432.1">
    <property type="nucleotide sequence ID" value="NZ_FXYG01000004.1"/>
</dbReference>
<protein>
    <submittedName>
        <fullName evidence="2">Putative FAD-dependent oxidoreductase LodB</fullName>
        <ecNumber evidence="2">1.-.-.-</ecNumber>
    </submittedName>
</protein>
<dbReference type="GO" id="GO:0071949">
    <property type="term" value="F:FAD binding"/>
    <property type="evidence" value="ECO:0007669"/>
    <property type="project" value="InterPro"/>
</dbReference>
<dbReference type="EC" id="1.-.-.-" evidence="2"/>
<dbReference type="Gene3D" id="3.30.9.100">
    <property type="match status" value="1"/>
</dbReference>
<evidence type="ECO:0000313" key="2">
    <source>
        <dbReference type="EMBL" id="SMX46836.1"/>
    </source>
</evidence>
<reference evidence="3" key="1">
    <citation type="submission" date="2017-05" db="EMBL/GenBank/DDBJ databases">
        <authorList>
            <person name="Rodrigo-Torres L."/>
            <person name="Arahal R. D."/>
            <person name="Lucena T."/>
        </authorList>
    </citation>
    <scope>NUCLEOTIDE SEQUENCE [LARGE SCALE GENOMIC DNA]</scope>
    <source>
        <strain evidence="3">CECT 8715</strain>
    </source>
</reference>
<dbReference type="EMBL" id="FXYG01000004">
    <property type="protein sequence ID" value="SMX46836.1"/>
    <property type="molecule type" value="Genomic_DNA"/>
</dbReference>
<dbReference type="SUPFAM" id="SSF51905">
    <property type="entry name" value="FAD/NAD(P)-binding domain"/>
    <property type="match status" value="1"/>
</dbReference>
<dbReference type="AlphaFoldDB" id="A0A238KXQ7"/>
<keyword evidence="2" id="KW-0560">Oxidoreductase</keyword>
<dbReference type="InterPro" id="IPR036188">
    <property type="entry name" value="FAD/NAD-bd_sf"/>
</dbReference>
<organism evidence="2 3">
    <name type="scientific">Ruegeria arenilitoris</name>
    <dbReference type="NCBI Taxonomy" id="1173585"/>
    <lineage>
        <taxon>Bacteria</taxon>
        <taxon>Pseudomonadati</taxon>
        <taxon>Pseudomonadota</taxon>
        <taxon>Alphaproteobacteria</taxon>
        <taxon>Rhodobacterales</taxon>
        <taxon>Roseobacteraceae</taxon>
        <taxon>Ruegeria</taxon>
    </lineage>
</organism>
<evidence type="ECO:0000313" key="3">
    <source>
        <dbReference type="Proteomes" id="UP000202485"/>
    </source>
</evidence>
<dbReference type="GO" id="GO:0016491">
    <property type="term" value="F:oxidoreductase activity"/>
    <property type="evidence" value="ECO:0007669"/>
    <property type="project" value="UniProtKB-KW"/>
</dbReference>
<dbReference type="InterPro" id="IPR002938">
    <property type="entry name" value="FAD-bd"/>
</dbReference>
<dbReference type="InterPro" id="IPR050816">
    <property type="entry name" value="Flavin-dep_Halogenase_NPB"/>
</dbReference>
<evidence type="ECO:0000259" key="1">
    <source>
        <dbReference type="Pfam" id="PF01494"/>
    </source>
</evidence>
<dbReference type="Gene3D" id="3.50.50.60">
    <property type="entry name" value="FAD/NAD(P)-binding domain"/>
    <property type="match status" value="1"/>
</dbReference>
<name>A0A238KXQ7_9RHOB</name>
<dbReference type="PANTHER" id="PTHR43747:SF1">
    <property type="entry name" value="SLR1998 PROTEIN"/>
    <property type="match status" value="1"/>
</dbReference>
<keyword evidence="3" id="KW-1185">Reference proteome</keyword>
<proteinExistence type="predicted"/>
<dbReference type="OrthoDB" id="9799983at2"/>
<gene>
    <name evidence="2" type="primary">lodB</name>
    <name evidence="2" type="ORF">RUA8715_02912</name>
</gene>
<dbReference type="Pfam" id="PF01494">
    <property type="entry name" value="FAD_binding_3"/>
    <property type="match status" value="1"/>
</dbReference>
<sequence length="479" mass="51999">MAAEIETEICVIGGGPAGAVTAMRLAQLGRRVCLLERATFPRPHIGESLPASIWPILRFLGVDDAMKAAGFLQSSGSVLMWGGAFERRGEPVGDPGLLVDRGQFDAILLDAARQSGVRVLQPTRAYRPRRTWAGWEVPILTAQGKSRLRADLLVDAAGKHAGLGRRFRPASALLTALYAYWQAPPGFGAQARVEAGDAHWYWGAAQPDGTVNACVFIDPSDCTGLSPAARRDLYLNLLARSTLLACCLEQVRMGPVRRCDASSQCELTPPAYDLLRVGEASFSVDALSSQGVQLAMAQAMQAAVVANTILSRPSDTNIALGFYSERQRERVETHAELAAAFYARHHEVSSGPFWSQRAQPLDWLRRQPADLQNAELSKGEVLRRSPEAKLIQGGVQGDAYVVRSEILTHPNLPRPVHSLAGAELAPLISDLRDPLSVPDILQRWSSRIGPTSAAQVLRWLWHTKILVPAGELGRNRGSP</sequence>
<dbReference type="Proteomes" id="UP000202485">
    <property type="component" value="Unassembled WGS sequence"/>
</dbReference>